<evidence type="ECO:0000313" key="2">
    <source>
        <dbReference type="Proteomes" id="UP000076154"/>
    </source>
</evidence>
<keyword evidence="2" id="KW-1185">Reference proteome</keyword>
<dbReference type="Proteomes" id="UP000076154">
    <property type="component" value="Unassembled WGS sequence"/>
</dbReference>
<dbReference type="OrthoDB" id="2991006at2759"/>
<evidence type="ECO:0008006" key="3">
    <source>
        <dbReference type="Google" id="ProtNLM"/>
    </source>
</evidence>
<dbReference type="AlphaFoldDB" id="A0A369J711"/>
<organism evidence="1 2">
    <name type="scientific">Hypsizygus marmoreus</name>
    <name type="common">White beech mushroom</name>
    <name type="synonym">Agaricus marmoreus</name>
    <dbReference type="NCBI Taxonomy" id="39966"/>
    <lineage>
        <taxon>Eukaryota</taxon>
        <taxon>Fungi</taxon>
        <taxon>Dikarya</taxon>
        <taxon>Basidiomycota</taxon>
        <taxon>Agaricomycotina</taxon>
        <taxon>Agaricomycetes</taxon>
        <taxon>Agaricomycetidae</taxon>
        <taxon>Agaricales</taxon>
        <taxon>Tricholomatineae</taxon>
        <taxon>Lyophyllaceae</taxon>
        <taxon>Hypsizygus</taxon>
    </lineage>
</organism>
<sequence length="468" mass="52921">MSKLPILPQELLDAIIDTFTHDRSTLKLCSLASRSLLPRSQSHLFHTIRLEEPRSCARLHIVLMRNPGLAVHIHELTLGIFSNMKQVFTWLGGGDIDTPLLLPRVLDMLTSLRTFTFDVDHQLVWRDIHTDISAALFRLFTRPGLLSIRLMDLHGVPVAFFDVPAKLECLELRDVTFEEVVSDDDFDFDSDGAAASGSFLSFESLEFDGGTRAPLAKEREVLVEAISSRRRRHGDSYSSFSRLTDLCIHPSRVNFAITLPILHTAAHSLTSLKLVHEYRKYFDRNGRDLPAFQFPLSSIPNLRSLALTFIVHYTASEDIHNTCRTVVSHLLVFLTSNANASTIETLTITIKPTPSHIMFTPKITQLAWALSQIEGWGDIDDALSSSPHPHTHPRPLQVTLTLSLLILTRKELSDTRGEWRRWMGTRMVRMREAGMLVLEVESFLEGFPVEEWGEDERRGEVEAGGGRR</sequence>
<evidence type="ECO:0000313" key="1">
    <source>
        <dbReference type="EMBL" id="RDB16205.1"/>
    </source>
</evidence>
<gene>
    <name evidence="1" type="ORF">Hypma_003127</name>
</gene>
<dbReference type="InParanoid" id="A0A369J711"/>
<reference evidence="1" key="1">
    <citation type="submission" date="2018-04" db="EMBL/GenBank/DDBJ databases">
        <title>Whole genome sequencing of Hypsizygus marmoreus.</title>
        <authorList>
            <person name="Choi I.-G."/>
            <person name="Min B."/>
            <person name="Kim J.-G."/>
            <person name="Kim S."/>
            <person name="Oh Y.-L."/>
            <person name="Kong W.-S."/>
            <person name="Park H."/>
            <person name="Jeong J."/>
            <person name="Song E.-S."/>
        </authorList>
    </citation>
    <scope>NUCLEOTIDE SEQUENCE [LARGE SCALE GENOMIC DNA]</scope>
    <source>
        <strain evidence="1">51987-8</strain>
    </source>
</reference>
<name>A0A369J711_HYPMA</name>
<accession>A0A369J711</accession>
<comment type="caution">
    <text evidence="1">The sequence shown here is derived from an EMBL/GenBank/DDBJ whole genome shotgun (WGS) entry which is preliminary data.</text>
</comment>
<protein>
    <recommendedName>
        <fullName evidence="3">F-box domain-containing protein</fullName>
    </recommendedName>
</protein>
<proteinExistence type="predicted"/>
<dbReference type="EMBL" id="LUEZ02000129">
    <property type="protein sequence ID" value="RDB16205.1"/>
    <property type="molecule type" value="Genomic_DNA"/>
</dbReference>